<reference evidence="2 3" key="1">
    <citation type="submission" date="2020-05" db="EMBL/GenBank/DDBJ databases">
        <title>Ceratocystis lukuohia genome.</title>
        <authorList>
            <person name="Harrington T.C."/>
            <person name="Kim K."/>
            <person name="Mayers C.G."/>
        </authorList>
    </citation>
    <scope>NUCLEOTIDE SEQUENCE [LARGE SCALE GENOMIC DNA]</scope>
    <source>
        <strain evidence="2 3">C4212</strain>
    </source>
</reference>
<keyword evidence="1" id="KW-0732">Signal</keyword>
<dbReference type="Proteomes" id="UP001610728">
    <property type="component" value="Unassembled WGS sequence"/>
</dbReference>
<gene>
    <name evidence="2" type="ORF">HOO65_050373</name>
</gene>
<keyword evidence="3" id="KW-1185">Reference proteome</keyword>
<protein>
    <recommendedName>
        <fullName evidence="4">Plastocyanin-like domain-containing protein</fullName>
    </recommendedName>
</protein>
<organism evidence="2 3">
    <name type="scientific">Ceratocystis lukuohia</name>
    <dbReference type="NCBI Taxonomy" id="2019550"/>
    <lineage>
        <taxon>Eukaryota</taxon>
        <taxon>Fungi</taxon>
        <taxon>Dikarya</taxon>
        <taxon>Ascomycota</taxon>
        <taxon>Pezizomycotina</taxon>
        <taxon>Sordariomycetes</taxon>
        <taxon>Hypocreomycetidae</taxon>
        <taxon>Microascales</taxon>
        <taxon>Ceratocystidaceae</taxon>
        <taxon>Ceratocystis</taxon>
    </lineage>
</organism>
<dbReference type="InterPro" id="IPR052953">
    <property type="entry name" value="Ser-rich/MCO-related"/>
</dbReference>
<dbReference type="InterPro" id="IPR008972">
    <property type="entry name" value="Cupredoxin"/>
</dbReference>
<dbReference type="GeneID" id="98118985"/>
<dbReference type="RefSeq" id="XP_070858432.1">
    <property type="nucleotide sequence ID" value="XM_071003547.1"/>
</dbReference>
<dbReference type="SUPFAM" id="SSF49503">
    <property type="entry name" value="Cupredoxins"/>
    <property type="match status" value="1"/>
</dbReference>
<evidence type="ECO:0000313" key="2">
    <source>
        <dbReference type="EMBL" id="KAL2887252.1"/>
    </source>
</evidence>
<comment type="caution">
    <text evidence="2">The sequence shown here is derived from an EMBL/GenBank/DDBJ whole genome shotgun (WGS) entry which is preliminary data.</text>
</comment>
<dbReference type="PANTHER" id="PTHR34883">
    <property type="entry name" value="SERINE-RICH PROTEIN, PUTATIVE-RELATED-RELATED"/>
    <property type="match status" value="1"/>
</dbReference>
<dbReference type="Gene3D" id="2.60.40.420">
    <property type="entry name" value="Cupredoxins - blue copper proteins"/>
    <property type="match status" value="1"/>
</dbReference>
<evidence type="ECO:0000256" key="1">
    <source>
        <dbReference type="SAM" id="SignalP"/>
    </source>
</evidence>
<evidence type="ECO:0000313" key="3">
    <source>
        <dbReference type="Proteomes" id="UP001610728"/>
    </source>
</evidence>
<sequence length="156" mass="17355">MRFAISVLLAATAIMASPGRLSDDLPVPVDGQPTTHTVWVGDSINPEEVRAAVGDKVEFRFHSGKQSVVQSNFNTPCDYNQGFASDVVEDGSKVFIIEIKNERPMWYYHGSRGLCHRYGIVGVINPPEPDTSSENLFQYYQTSLTRHVLRPGTIKL</sequence>
<name>A0ABR4MG96_9PEZI</name>
<evidence type="ECO:0008006" key="4">
    <source>
        <dbReference type="Google" id="ProtNLM"/>
    </source>
</evidence>
<dbReference type="PANTHER" id="PTHR34883:SF15">
    <property type="entry name" value="EXTRACELLULAR SERINE-RICH PROTEIN"/>
    <property type="match status" value="1"/>
</dbReference>
<accession>A0ABR4MG96</accession>
<feature type="chain" id="PRO_5045281039" description="Plastocyanin-like domain-containing protein" evidence="1">
    <location>
        <begin position="17"/>
        <end position="156"/>
    </location>
</feature>
<dbReference type="EMBL" id="JABSNW010000005">
    <property type="protein sequence ID" value="KAL2887252.1"/>
    <property type="molecule type" value="Genomic_DNA"/>
</dbReference>
<proteinExistence type="predicted"/>
<feature type="signal peptide" evidence="1">
    <location>
        <begin position="1"/>
        <end position="16"/>
    </location>
</feature>